<reference evidence="1 2" key="1">
    <citation type="journal article" date="2024" name="G3 (Bethesda)">
        <title>Genome assembly of Hibiscus sabdariffa L. provides insights into metabolisms of medicinal natural products.</title>
        <authorList>
            <person name="Kim T."/>
        </authorList>
    </citation>
    <scope>NUCLEOTIDE SEQUENCE [LARGE SCALE GENOMIC DNA]</scope>
    <source>
        <strain evidence="1">TK-2024</strain>
        <tissue evidence="1">Old leaves</tissue>
    </source>
</reference>
<name>A0ABR2A0C0_9ROSI</name>
<sequence>MLFTDINLYTASVPAIHHTKYHLGHPSNIIPGLLENGPWHIWTVDFIGLKSKAKKHSHGGNSSIQLAHYSLNLHNSNQTGTEASKPIRKNQFMCIESLHRTDKVIGLESVMPFLFMIDIRCGLSNPHIHAGENSPLWKLKSLLKPSQAKMEMATIKELLHSSSNLYAHL</sequence>
<protein>
    <submittedName>
        <fullName evidence="1">Uncharacterized protein</fullName>
    </submittedName>
</protein>
<comment type="caution">
    <text evidence="1">The sequence shown here is derived from an EMBL/GenBank/DDBJ whole genome shotgun (WGS) entry which is preliminary data.</text>
</comment>
<proteinExistence type="predicted"/>
<accession>A0ABR2A0C0</accession>
<dbReference type="Proteomes" id="UP001396334">
    <property type="component" value="Unassembled WGS sequence"/>
</dbReference>
<evidence type="ECO:0000313" key="1">
    <source>
        <dbReference type="EMBL" id="KAK8486051.1"/>
    </source>
</evidence>
<dbReference type="EMBL" id="JBBPBN010000460">
    <property type="protein sequence ID" value="KAK8486051.1"/>
    <property type="molecule type" value="Genomic_DNA"/>
</dbReference>
<keyword evidence="2" id="KW-1185">Reference proteome</keyword>
<organism evidence="1 2">
    <name type="scientific">Hibiscus sabdariffa</name>
    <name type="common">roselle</name>
    <dbReference type="NCBI Taxonomy" id="183260"/>
    <lineage>
        <taxon>Eukaryota</taxon>
        <taxon>Viridiplantae</taxon>
        <taxon>Streptophyta</taxon>
        <taxon>Embryophyta</taxon>
        <taxon>Tracheophyta</taxon>
        <taxon>Spermatophyta</taxon>
        <taxon>Magnoliopsida</taxon>
        <taxon>eudicotyledons</taxon>
        <taxon>Gunneridae</taxon>
        <taxon>Pentapetalae</taxon>
        <taxon>rosids</taxon>
        <taxon>malvids</taxon>
        <taxon>Malvales</taxon>
        <taxon>Malvaceae</taxon>
        <taxon>Malvoideae</taxon>
        <taxon>Hibiscus</taxon>
    </lineage>
</organism>
<gene>
    <name evidence="1" type="ORF">V6N11_033028</name>
</gene>
<evidence type="ECO:0000313" key="2">
    <source>
        <dbReference type="Proteomes" id="UP001396334"/>
    </source>
</evidence>